<dbReference type="PROSITE" id="PS50067">
    <property type="entry name" value="KINESIN_MOTOR_2"/>
    <property type="match status" value="1"/>
</dbReference>
<keyword evidence="12" id="KW-1185">Reference proteome</keyword>
<protein>
    <recommendedName>
        <fullName evidence="10">Kinesin motor domain-containing protein</fullName>
    </recommendedName>
</protein>
<evidence type="ECO:0000313" key="12">
    <source>
        <dbReference type="Proteomes" id="UP000289738"/>
    </source>
</evidence>
<dbReference type="Gene3D" id="3.40.850.10">
    <property type="entry name" value="Kinesin motor domain"/>
    <property type="match status" value="1"/>
</dbReference>
<feature type="domain" description="Kinesin motor" evidence="10">
    <location>
        <begin position="108"/>
        <end position="445"/>
    </location>
</feature>
<evidence type="ECO:0000256" key="6">
    <source>
        <dbReference type="ARBA" id="ARBA00034488"/>
    </source>
</evidence>
<dbReference type="Proteomes" id="UP000289738">
    <property type="component" value="Chromosome B07"/>
</dbReference>
<dbReference type="SUPFAM" id="SSF52540">
    <property type="entry name" value="P-loop containing nucleoside triphosphate hydrolases"/>
    <property type="match status" value="1"/>
</dbReference>
<feature type="region of interest" description="Disordered" evidence="9">
    <location>
        <begin position="1"/>
        <end position="95"/>
    </location>
</feature>
<dbReference type="AlphaFoldDB" id="A0A444YFF2"/>
<evidence type="ECO:0000256" key="2">
    <source>
        <dbReference type="ARBA" id="ARBA00022741"/>
    </source>
</evidence>
<feature type="coiled-coil region" evidence="8">
    <location>
        <begin position="1115"/>
        <end position="1156"/>
    </location>
</feature>
<keyword evidence="2 7" id="KW-0547">Nucleotide-binding</keyword>
<name>A0A444YFF2_ARAHY</name>
<proteinExistence type="inferred from homology"/>
<sequence length="1207" mass="135854">MKQTRNAGTAEAPYFGTISSSSFKNLLPTSFSSKLNKTLRNPKFPSSDAENTPPTDPNIQINDHNHSFPSITKHAHSKSPISQHKDATESKSSLEPDPSVKAIIVLFLEQVVVRIRPTNDIGRLGDKTIKKLSSDTLCVGDRKFIYDSVFDPNSNQEDIFQSVGVPLVRNALAGYNTSILSYGQSGSGKTYTMWGPPSAMFEEPSAQSHKGIVPRIFQMLFSELEKEQHMSEGKQFNYQCRCCFLEIYNEQIGDLLDPAQQNLVMKDDSKNPLYIENLTEEYVTSYDEVTQLLIKGLSSRKVGATSLNSKSSRSHIIFTFVIESWCKGVSSNGFSSSKTSRISLIDLAGLDRNKLNDAGKKCLTESKNVKKSLSQLGHVVDALTKGTCSGKAKEIPSRNSCLTRLLQESLGGNAKLSVICSISPDNKNYAETLRTLRFGQRVRSIINQPVINEIKEDDVNDLSDQIRQLKEELIRAKIDIDSSVGSKNGYFQGHNVRESLNQLRISLNRSLLLSHIDNEPKEEVTVDEEDVRQLRCQIDEFYSSCEANPKDISVSEDCVQYYSGEENYDTDMISGDEHEKDEVCSGEGLSKLCKEDSVVASVDTLYASVDDMCSTNTSRSIRSSFRDSISVSSSNRSPILTEPQLSESPKIRNTHRKSVAFSSSCLGSWNKVAEENLRSSSDVLRQSFKEDEHIRSSLRSSKVLPGPTESLAASLQRGLQIIDSHQRNSALNKSSASFSFECLTPCQEIDKSKRFSIDEGSTNLLCESCRRKISDVESKEAQIDKVEADKVQKDLENATAKATMREKELENVCKEQAARIEELNQLVENLRGEKGLNSIIVNGQDSIKETGKGEDYNSLGGEDELPRSTSPDINLPEILEEKCEIKEVQVQEELTQRDSSFDANEKEELLREIHSLRSKLQLGSDIAVKRSTDKLRSSLRSIQLRKSVIFSQGSGGEELEKERERWTEMESEWICLTDELRVDLEKNRQRAERAELELRLEKKCTEELDDVLKRSVLGHARMLEHYVELQEKYNDLVAKHNAIMEGIAEVKKAAAKAGKKGHARFAKSLAAELSALRVEREREAKFLKKENMSLKIQLRDTAEAVHAAGELLVRLREAEHAASIAEENFAKLQHDNEKLKKQMEKLKRKHKMEMITMKQYLADSKLPESALKPLYREDSDVQHNNNNADDDQEWRTEFGAIYQEHHY</sequence>
<feature type="region of interest" description="Disordered" evidence="9">
    <location>
        <begin position="850"/>
        <end position="874"/>
    </location>
</feature>
<dbReference type="FunFam" id="3.40.850.10:FF:000052">
    <property type="entry name" value="Kinesin-like protein KIN-12F"/>
    <property type="match status" value="1"/>
</dbReference>
<feature type="coiled-coil region" evidence="8">
    <location>
        <begin position="776"/>
        <end position="833"/>
    </location>
</feature>
<feature type="compositionally biased region" description="Polar residues" evidence="9">
    <location>
        <begin position="48"/>
        <end position="70"/>
    </location>
</feature>
<dbReference type="InterPro" id="IPR044986">
    <property type="entry name" value="KIF15/KIN-12"/>
</dbReference>
<evidence type="ECO:0000256" key="8">
    <source>
        <dbReference type="SAM" id="Coils"/>
    </source>
</evidence>
<evidence type="ECO:0000256" key="7">
    <source>
        <dbReference type="PROSITE-ProRule" id="PRU00283"/>
    </source>
</evidence>
<dbReference type="GO" id="GO:0003777">
    <property type="term" value="F:microtubule motor activity"/>
    <property type="evidence" value="ECO:0007669"/>
    <property type="project" value="InterPro"/>
</dbReference>
<dbReference type="GO" id="GO:0005524">
    <property type="term" value="F:ATP binding"/>
    <property type="evidence" value="ECO:0007669"/>
    <property type="project" value="UniProtKB-UniRule"/>
</dbReference>
<dbReference type="GO" id="GO:0005874">
    <property type="term" value="C:microtubule"/>
    <property type="evidence" value="ECO:0007669"/>
    <property type="project" value="UniProtKB-KW"/>
</dbReference>
<evidence type="ECO:0000256" key="4">
    <source>
        <dbReference type="ARBA" id="ARBA00023054"/>
    </source>
</evidence>
<dbReference type="InterPro" id="IPR027417">
    <property type="entry name" value="P-loop_NTPase"/>
</dbReference>
<dbReference type="PANTHER" id="PTHR37739">
    <property type="entry name" value="KINESIN-LIKE PROTEIN KIN-12D"/>
    <property type="match status" value="1"/>
</dbReference>
<reference evidence="11 12" key="1">
    <citation type="submission" date="2019-01" db="EMBL/GenBank/DDBJ databases">
        <title>Sequencing of cultivated peanut Arachis hypogaea provides insights into genome evolution and oil improvement.</title>
        <authorList>
            <person name="Chen X."/>
        </authorList>
    </citation>
    <scope>NUCLEOTIDE SEQUENCE [LARGE SCALE GENOMIC DNA]</scope>
    <source>
        <strain evidence="12">cv. Fuhuasheng</strain>
        <tissue evidence="11">Leaves</tissue>
    </source>
</reference>
<feature type="binding site" evidence="7">
    <location>
        <begin position="183"/>
        <end position="190"/>
    </location>
    <ligand>
        <name>ATP</name>
        <dbReference type="ChEBI" id="CHEBI:30616"/>
    </ligand>
</feature>
<evidence type="ECO:0000256" key="3">
    <source>
        <dbReference type="ARBA" id="ARBA00022840"/>
    </source>
</evidence>
<dbReference type="PRINTS" id="PR00380">
    <property type="entry name" value="KINESINHEAVY"/>
</dbReference>
<dbReference type="Pfam" id="PF00225">
    <property type="entry name" value="Kinesin"/>
    <property type="match status" value="1"/>
</dbReference>
<keyword evidence="1" id="KW-0493">Microtubule</keyword>
<feature type="region of interest" description="Disordered" evidence="9">
    <location>
        <begin position="630"/>
        <end position="653"/>
    </location>
</feature>
<evidence type="ECO:0000256" key="5">
    <source>
        <dbReference type="ARBA" id="ARBA00023175"/>
    </source>
</evidence>
<dbReference type="GO" id="GO:0008017">
    <property type="term" value="F:microtubule binding"/>
    <property type="evidence" value="ECO:0007669"/>
    <property type="project" value="InterPro"/>
</dbReference>
<organism evidence="11 12">
    <name type="scientific">Arachis hypogaea</name>
    <name type="common">Peanut</name>
    <dbReference type="NCBI Taxonomy" id="3818"/>
    <lineage>
        <taxon>Eukaryota</taxon>
        <taxon>Viridiplantae</taxon>
        <taxon>Streptophyta</taxon>
        <taxon>Embryophyta</taxon>
        <taxon>Tracheophyta</taxon>
        <taxon>Spermatophyta</taxon>
        <taxon>Magnoliopsida</taxon>
        <taxon>eudicotyledons</taxon>
        <taxon>Gunneridae</taxon>
        <taxon>Pentapetalae</taxon>
        <taxon>rosids</taxon>
        <taxon>fabids</taxon>
        <taxon>Fabales</taxon>
        <taxon>Fabaceae</taxon>
        <taxon>Papilionoideae</taxon>
        <taxon>50 kb inversion clade</taxon>
        <taxon>dalbergioids sensu lato</taxon>
        <taxon>Dalbergieae</taxon>
        <taxon>Pterocarpus clade</taxon>
        <taxon>Arachis</taxon>
    </lineage>
</organism>
<dbReference type="EMBL" id="SDMP01000017">
    <property type="protein sequence ID" value="RYR00621.1"/>
    <property type="molecule type" value="Genomic_DNA"/>
</dbReference>
<evidence type="ECO:0000313" key="11">
    <source>
        <dbReference type="EMBL" id="RYR00621.1"/>
    </source>
</evidence>
<dbReference type="SMART" id="SM00129">
    <property type="entry name" value="KISc"/>
    <property type="match status" value="1"/>
</dbReference>
<dbReference type="PANTHER" id="PTHR37739:SF16">
    <property type="entry name" value="KINESIN-LIKE PROTEIN"/>
    <property type="match status" value="1"/>
</dbReference>
<feature type="coiled-coil region" evidence="8">
    <location>
        <begin position="452"/>
        <end position="479"/>
    </location>
</feature>
<comment type="similarity">
    <text evidence="6">Belongs to the TRAFAC class myosin-kinesin ATPase superfamily. Kinesin family. KIN-12 subfamily.</text>
</comment>
<dbReference type="GO" id="GO:0055046">
    <property type="term" value="P:microgametogenesis"/>
    <property type="evidence" value="ECO:0007669"/>
    <property type="project" value="UniProtKB-ARBA"/>
</dbReference>
<keyword evidence="4 8" id="KW-0175">Coiled coil</keyword>
<evidence type="ECO:0000256" key="9">
    <source>
        <dbReference type="SAM" id="MobiDB-lite"/>
    </source>
</evidence>
<feature type="coiled-coil region" evidence="8">
    <location>
        <begin position="977"/>
        <end position="1006"/>
    </location>
</feature>
<keyword evidence="3 7" id="KW-0067">ATP-binding</keyword>
<comment type="caution">
    <text evidence="11">The sequence shown here is derived from an EMBL/GenBank/DDBJ whole genome shotgun (WGS) entry which is preliminary data.</text>
</comment>
<feature type="compositionally biased region" description="Polar residues" evidence="9">
    <location>
        <begin position="17"/>
        <end position="39"/>
    </location>
</feature>
<evidence type="ECO:0000259" key="10">
    <source>
        <dbReference type="PROSITE" id="PS50067"/>
    </source>
</evidence>
<dbReference type="InterPro" id="IPR001752">
    <property type="entry name" value="Kinesin_motor_dom"/>
</dbReference>
<dbReference type="GO" id="GO:0080175">
    <property type="term" value="P:phragmoplast microtubule organization"/>
    <property type="evidence" value="ECO:0007669"/>
    <property type="project" value="UniProtKB-ARBA"/>
</dbReference>
<accession>A0A444YFF2</accession>
<gene>
    <name evidence="11" type="ORF">Ahy_B07g088746</name>
</gene>
<keyword evidence="5 7" id="KW-0505">Motor protein</keyword>
<feature type="compositionally biased region" description="Basic and acidic residues" evidence="9">
    <location>
        <begin position="83"/>
        <end position="94"/>
    </location>
</feature>
<dbReference type="GO" id="GO:0009524">
    <property type="term" value="C:phragmoplast"/>
    <property type="evidence" value="ECO:0007669"/>
    <property type="project" value="UniProtKB-ARBA"/>
</dbReference>
<dbReference type="STRING" id="3818.A0A444YFF2"/>
<dbReference type="InterPro" id="IPR036961">
    <property type="entry name" value="Kinesin_motor_dom_sf"/>
</dbReference>
<evidence type="ECO:0000256" key="1">
    <source>
        <dbReference type="ARBA" id="ARBA00022701"/>
    </source>
</evidence>
<dbReference type="GO" id="GO:0007018">
    <property type="term" value="P:microtubule-based movement"/>
    <property type="evidence" value="ECO:0007669"/>
    <property type="project" value="InterPro"/>
</dbReference>
<dbReference type="GO" id="GO:0007112">
    <property type="term" value="P:male meiosis cytokinesis"/>
    <property type="evidence" value="ECO:0007669"/>
    <property type="project" value="UniProtKB-ARBA"/>
</dbReference>